<evidence type="ECO:0000256" key="1">
    <source>
        <dbReference type="ARBA" id="ARBA00022737"/>
    </source>
</evidence>
<dbReference type="GO" id="GO:0009451">
    <property type="term" value="P:RNA modification"/>
    <property type="evidence" value="ECO:0007669"/>
    <property type="project" value="InterPro"/>
</dbReference>
<dbReference type="InterPro" id="IPR046960">
    <property type="entry name" value="PPR_At4g14850-like_plant"/>
</dbReference>
<sequence length="108" mass="11711">MCSSWCSLIWSVGASPDDSTGSGNESFLSSTLVDMYAKCGRIDVGTEIFKVKRNHIPVWNKMINGLASHVLGSDIVVLFHKMKSEDLVPDGVMFVALLTACSHCGMVE</sequence>
<organism evidence="3">
    <name type="scientific">Zea mays</name>
    <name type="common">Maize</name>
    <dbReference type="NCBI Taxonomy" id="4577"/>
    <lineage>
        <taxon>Eukaryota</taxon>
        <taxon>Viridiplantae</taxon>
        <taxon>Streptophyta</taxon>
        <taxon>Embryophyta</taxon>
        <taxon>Tracheophyta</taxon>
        <taxon>Spermatophyta</taxon>
        <taxon>Magnoliopsida</taxon>
        <taxon>Liliopsida</taxon>
        <taxon>Poales</taxon>
        <taxon>Poaceae</taxon>
        <taxon>PACMAD clade</taxon>
        <taxon>Panicoideae</taxon>
        <taxon>Andropogonodae</taxon>
        <taxon>Andropogoneae</taxon>
        <taxon>Tripsacinae</taxon>
        <taxon>Zea</taxon>
    </lineage>
</organism>
<dbReference type="PANTHER" id="PTHR47926:SF360">
    <property type="entry name" value="PENTATRICOPEPTIDE REPEAT-CONTAINING PROTEIN"/>
    <property type="match status" value="1"/>
</dbReference>
<evidence type="ECO:0000313" key="3">
    <source>
        <dbReference type="EMBL" id="PWZ52173.1"/>
    </source>
</evidence>
<dbReference type="EMBL" id="NCVQ01000001">
    <property type="protein sequence ID" value="PWZ52173.1"/>
    <property type="molecule type" value="Genomic_DNA"/>
</dbReference>
<protein>
    <submittedName>
        <fullName evidence="3">Pentatricopeptide repeat-containing protein</fullName>
    </submittedName>
</protein>
<evidence type="ECO:0000256" key="2">
    <source>
        <dbReference type="ARBA" id="ARBA00022946"/>
    </source>
</evidence>
<dbReference type="InterPro" id="IPR002885">
    <property type="entry name" value="PPR_rpt"/>
</dbReference>
<accession>A0A317Y1I6</accession>
<keyword evidence="1" id="KW-0677">Repeat</keyword>
<comment type="caution">
    <text evidence="3">The sequence shown here is derived from an EMBL/GenBank/DDBJ whole genome shotgun (WGS) entry which is preliminary data.</text>
</comment>
<name>A0A317Y1I6_MAIZE</name>
<dbReference type="Proteomes" id="UP000251960">
    <property type="component" value="Chromosome 1"/>
</dbReference>
<dbReference type="PANTHER" id="PTHR47926">
    <property type="entry name" value="PENTATRICOPEPTIDE REPEAT-CONTAINING PROTEIN"/>
    <property type="match status" value="1"/>
</dbReference>
<dbReference type="Pfam" id="PF01535">
    <property type="entry name" value="PPR"/>
    <property type="match status" value="2"/>
</dbReference>
<dbReference type="NCBIfam" id="TIGR00756">
    <property type="entry name" value="PPR"/>
    <property type="match status" value="1"/>
</dbReference>
<dbReference type="AlphaFoldDB" id="A0A317Y1I6"/>
<proteinExistence type="predicted"/>
<reference evidence="3" key="1">
    <citation type="journal article" date="2018" name="Nat. Genet.">
        <title>Extensive intraspecific gene order and gene structural variations between Mo17 and other maize genomes.</title>
        <authorList>
            <person name="Sun S."/>
            <person name="Zhou Y."/>
            <person name="Chen J."/>
            <person name="Shi J."/>
            <person name="Zhao H."/>
            <person name="Zhao H."/>
            <person name="Song W."/>
            <person name="Zhang M."/>
            <person name="Cui Y."/>
            <person name="Dong X."/>
            <person name="Liu H."/>
            <person name="Ma X."/>
            <person name="Jiao Y."/>
            <person name="Wang B."/>
            <person name="Wei X."/>
            <person name="Stein J.C."/>
            <person name="Glaubitz J.C."/>
            <person name="Lu F."/>
            <person name="Yu G."/>
            <person name="Liang C."/>
            <person name="Fengler K."/>
            <person name="Li B."/>
            <person name="Rafalski A."/>
            <person name="Schnable P.S."/>
            <person name="Ware D.H."/>
            <person name="Buckler E.S."/>
            <person name="Lai J."/>
        </authorList>
    </citation>
    <scope>NUCLEOTIDE SEQUENCE [LARGE SCALE GENOMIC DNA]</scope>
    <source>
        <tissue evidence="3">Seedling</tissue>
    </source>
</reference>
<dbReference type="InterPro" id="IPR011990">
    <property type="entry name" value="TPR-like_helical_dom_sf"/>
</dbReference>
<dbReference type="GO" id="GO:0003723">
    <property type="term" value="F:RNA binding"/>
    <property type="evidence" value="ECO:0007669"/>
    <property type="project" value="InterPro"/>
</dbReference>
<dbReference type="Gene3D" id="1.25.40.10">
    <property type="entry name" value="Tetratricopeptide repeat domain"/>
    <property type="match status" value="1"/>
</dbReference>
<gene>
    <name evidence="3" type="primary">PCMP-H59_0</name>
    <name evidence="3" type="ORF">Zm00014a_041480</name>
</gene>
<keyword evidence="2" id="KW-0809">Transit peptide</keyword>